<organism evidence="1 2">
    <name type="scientific">Stenotrophomonas phage Moby</name>
    <dbReference type="NCBI Taxonomy" id="2601680"/>
    <lineage>
        <taxon>Viruses</taxon>
        <taxon>Duplodnaviria</taxon>
        <taxon>Heunggongvirae</taxon>
        <taxon>Uroviricota</taxon>
        <taxon>Caudoviricetes</taxon>
        <taxon>Menderavirus</taxon>
        <taxon>Menderavirus moby</taxon>
    </lineage>
</organism>
<dbReference type="EMBL" id="MN095772">
    <property type="protein sequence ID" value="QFR57905.1"/>
    <property type="molecule type" value="Genomic_DNA"/>
</dbReference>
<protein>
    <submittedName>
        <fullName evidence="1">Uncharacterized protein</fullName>
    </submittedName>
</protein>
<reference evidence="2" key="1">
    <citation type="submission" date="2019-06" db="EMBL/GenBank/DDBJ databases">
        <title>Complete genome sequence of Stenotrophomonas phage Moby.</title>
        <authorList>
            <person name="Vicary A."/>
            <person name="Newkirk H."/>
            <person name="Moreland R."/>
            <person name="Liu M."/>
            <person name="Ramsey J."/>
            <person name="Gonzalez C.F."/>
            <person name="Leavitt J."/>
        </authorList>
    </citation>
    <scope>NUCLEOTIDE SEQUENCE [LARGE SCALE GENOMIC DNA]</scope>
</reference>
<keyword evidence="2" id="KW-1185">Reference proteome</keyword>
<evidence type="ECO:0000313" key="2">
    <source>
        <dbReference type="Proteomes" id="UP000325424"/>
    </source>
</evidence>
<name>A0A5P8PMM8_9CAUD</name>
<evidence type="ECO:0000313" key="1">
    <source>
        <dbReference type="EMBL" id="QFR57905.1"/>
    </source>
</evidence>
<dbReference type="Proteomes" id="UP000325424">
    <property type="component" value="Segment"/>
</dbReference>
<proteinExistence type="predicted"/>
<gene>
    <name evidence="1" type="ORF">CPT_Moby_180</name>
</gene>
<sequence length="139" mass="15358">MSVNLDQLKKELESADRALTARNDAVSLTISEYLDAKAHLKQIEQRFARLVEHRTEGVLEYNRRAMAIADALSSATGFQVSVPTKYEPQSTNILDYIDPEESWSASDSWQSSAVCLCPRTNHIAGHFGSVLGTFVPSAD</sequence>
<accession>A0A5P8PMM8</accession>